<dbReference type="InParanoid" id="S2JAX8"/>
<dbReference type="AlphaFoldDB" id="S2JAX8"/>
<protein>
    <recommendedName>
        <fullName evidence="2">C2H2-type domain-containing protein</fullName>
    </recommendedName>
</protein>
<dbReference type="InterPro" id="IPR013087">
    <property type="entry name" value="Znf_C2H2_type"/>
</dbReference>
<feature type="region of interest" description="Disordered" evidence="1">
    <location>
        <begin position="123"/>
        <end position="168"/>
    </location>
</feature>
<accession>S2JAX8</accession>
<dbReference type="Proteomes" id="UP000014254">
    <property type="component" value="Unassembled WGS sequence"/>
</dbReference>
<dbReference type="OMA" id="IAFEYPC"/>
<evidence type="ECO:0000313" key="4">
    <source>
        <dbReference type="Proteomes" id="UP000014254"/>
    </source>
</evidence>
<dbReference type="OrthoDB" id="2276474at2759"/>
<name>S2JAX8_MUCC1</name>
<sequence>MVYSKEYKQKIAFEYPCYICGSVLSKARQTINHMENAHGYKLHPRAVGHRRPESPNYAYINNPKTRSDFEVYHCSCPSCWYHCPCDDHALTALANHVNETHHPQNVDASKNDDGSIRDPQVNYVARNKTLPEASDEDEDELEEEEEEMKAPKVRARPKNKKKDTNQLGINDLYQKVVDLTEMFKYLMNKEDNNKST</sequence>
<dbReference type="VEuPathDB" id="FungiDB:HMPREF1544_05841"/>
<dbReference type="PROSITE" id="PS00028">
    <property type="entry name" value="ZINC_FINGER_C2H2_1"/>
    <property type="match status" value="1"/>
</dbReference>
<feature type="compositionally biased region" description="Basic residues" evidence="1">
    <location>
        <begin position="151"/>
        <end position="161"/>
    </location>
</feature>
<organism evidence="3 4">
    <name type="scientific">Mucor circinelloides f. circinelloides (strain 1006PhL)</name>
    <name type="common">Mucormycosis agent</name>
    <name type="synonym">Calyptromyces circinelloides</name>
    <dbReference type="NCBI Taxonomy" id="1220926"/>
    <lineage>
        <taxon>Eukaryota</taxon>
        <taxon>Fungi</taxon>
        <taxon>Fungi incertae sedis</taxon>
        <taxon>Mucoromycota</taxon>
        <taxon>Mucoromycotina</taxon>
        <taxon>Mucoromycetes</taxon>
        <taxon>Mucorales</taxon>
        <taxon>Mucorineae</taxon>
        <taxon>Mucoraceae</taxon>
        <taxon>Mucor</taxon>
    </lineage>
</organism>
<feature type="compositionally biased region" description="Acidic residues" evidence="1">
    <location>
        <begin position="133"/>
        <end position="147"/>
    </location>
</feature>
<proteinExistence type="predicted"/>
<evidence type="ECO:0000256" key="1">
    <source>
        <dbReference type="SAM" id="MobiDB-lite"/>
    </source>
</evidence>
<evidence type="ECO:0000259" key="2">
    <source>
        <dbReference type="PROSITE" id="PS00028"/>
    </source>
</evidence>
<reference evidence="4" key="1">
    <citation type="submission" date="2013-05" db="EMBL/GenBank/DDBJ databases">
        <title>The Genome sequence of Mucor circinelloides f. circinelloides 1006PhL.</title>
        <authorList>
            <consortium name="The Broad Institute Genomics Platform"/>
            <person name="Cuomo C."/>
            <person name="Earl A."/>
            <person name="Findley K."/>
            <person name="Lee S.C."/>
            <person name="Walker B."/>
            <person name="Young S."/>
            <person name="Zeng Q."/>
            <person name="Gargeya S."/>
            <person name="Fitzgerald M."/>
            <person name="Haas B."/>
            <person name="Abouelleil A."/>
            <person name="Allen A.W."/>
            <person name="Alvarado L."/>
            <person name="Arachchi H.M."/>
            <person name="Berlin A.M."/>
            <person name="Chapman S.B."/>
            <person name="Gainer-Dewar J."/>
            <person name="Goldberg J."/>
            <person name="Griggs A."/>
            <person name="Gujja S."/>
            <person name="Hansen M."/>
            <person name="Howarth C."/>
            <person name="Imamovic A."/>
            <person name="Ireland A."/>
            <person name="Larimer J."/>
            <person name="McCowan C."/>
            <person name="Murphy C."/>
            <person name="Pearson M."/>
            <person name="Poon T.W."/>
            <person name="Priest M."/>
            <person name="Roberts A."/>
            <person name="Saif S."/>
            <person name="Shea T."/>
            <person name="Sisk P."/>
            <person name="Sykes S."/>
            <person name="Wortman J."/>
            <person name="Nusbaum C."/>
            <person name="Birren B."/>
        </authorList>
    </citation>
    <scope>NUCLEOTIDE SEQUENCE [LARGE SCALE GENOMIC DNA]</scope>
    <source>
        <strain evidence="4">1006PhL</strain>
    </source>
</reference>
<feature type="domain" description="C2H2-type" evidence="2">
    <location>
        <begin position="17"/>
        <end position="38"/>
    </location>
</feature>
<evidence type="ECO:0000313" key="3">
    <source>
        <dbReference type="EMBL" id="EPB87316.1"/>
    </source>
</evidence>
<dbReference type="EMBL" id="KE123970">
    <property type="protein sequence ID" value="EPB87316.1"/>
    <property type="molecule type" value="Genomic_DNA"/>
</dbReference>
<gene>
    <name evidence="3" type="ORF">HMPREF1544_05841</name>
</gene>
<keyword evidence="4" id="KW-1185">Reference proteome</keyword>